<reference evidence="2" key="2">
    <citation type="submission" date="2021-05" db="EMBL/GenBank/DDBJ databases">
        <title>Protein family content uncovers lineage relationships and bacterial pathway maintenance mechanisms in DPANN archaea.</title>
        <authorList>
            <person name="Castelle C.J."/>
            <person name="Meheust R."/>
            <person name="Jaffe A.L."/>
            <person name="Seitz K."/>
            <person name="Gong X."/>
            <person name="Baker B.J."/>
            <person name="Banfield J.F."/>
        </authorList>
    </citation>
    <scope>NUCLEOTIDE SEQUENCE</scope>
    <source>
        <strain evidence="2">RIFCSPLOWO2_01_FULL_AR10_48_17</strain>
    </source>
</reference>
<organism evidence="2 3">
    <name type="scientific">Candidatus Iainarchaeum sp</name>
    <dbReference type="NCBI Taxonomy" id="3101447"/>
    <lineage>
        <taxon>Archaea</taxon>
        <taxon>Candidatus Iainarchaeota</taxon>
        <taxon>Candidatus Iainarchaeia</taxon>
        <taxon>Candidatus Iainarchaeales</taxon>
        <taxon>Candidatus Iainarchaeaceae</taxon>
        <taxon>Candidatus Iainarchaeum</taxon>
    </lineage>
</organism>
<dbReference type="Proteomes" id="UP000675968">
    <property type="component" value="Unassembled WGS sequence"/>
</dbReference>
<evidence type="ECO:0000256" key="1">
    <source>
        <dbReference type="SAM" id="Phobius"/>
    </source>
</evidence>
<gene>
    <name evidence="2" type="ORF">J4215_02355</name>
</gene>
<name>A0A8T4L6A9_9ARCH</name>
<dbReference type="Pfam" id="PF11617">
    <property type="entry name" value="Cu-binding_MopE"/>
    <property type="match status" value="4"/>
</dbReference>
<sequence>MRLVVLFFIVAMMVPAFGQVNVMVNDTLEPNQADDLRIGFHISFGRTRYSADFTNNLLGPTNFEDGGNWGLFQYTGEWGLSSNPSGVTLSLDSSAGNFMHGKSSQKIAVTSGSAVPLSMGQYQSYKEFQVGPTYEFSCYMKQQGLTQNPRLRIRYQCPEGLVDRFEEFPVSDSWQKYAFRFSFNQKCAPADPIQGSGSSTRVDVLSTGTLWVDSCQLVDLNDTTDWGLSARMIEAVKKLRPGTIRWGGLSANPIAPNNIMVSNPFEATLYQSATGGYGSQTMTLNQFMKLTQLSGADPQWVLSQRFSMQDHTNFFEYLFGPESSVYGSKRTADGYGPWTGKFKNWFFELGNELLCCPSDSCTPLASGAPLCANGSNQLLTAGPYADWSTARINHLKNNPHWDLSKMKVGFGTWYFGKEAYSRLTLTEEAANTNGGKGDFLLTAEYYPDNPSAYYTTPTTNASKNPFSNATDYYNVIMGESAYGEKILQYHLALSQASYTKQLPYGFYEAGAAGTKTAGTQFNLETSQGFGISAVDLAVNMRRIGMLMMGSFALNGLGWSWGYMDNYPVLKKRPSYYLSEMYGSFTRGKMLTTTLSGNIMTFDPYGPAAGSVTIPGMERYPQTYPQDVPEIAVYPFKYNNRYSFLIINRSQTNTIPVSLSLPYSPSSTAQIHFVTADSIQANNNTTETVKLQHQTVSNFSNNYTVQAKPFSAYVVVNYAASTTVCLDEDQDGYGANEYEIAQCSASTTKVDCDDVNPRIKPDNSNAFCDCNPSDGYYIGGFEITDSIDNDCDGTVDDLNGPVQPPVCLDSDHDNYTSATCGGSDCDDSNASIHPNQTEVCSDLRDNDCNGKSDCNDASCSQFPACLQLTCTDADNDGYGSANLSQCANSQLDCVDTNALINPGRTEVCGNGVDEDCNAANDLCPAGPACTLNADCNSGFLCCNSACRVSACTSDANCSAGKRCENPGTCAATCVTAPLPPVCTVDANCSGGKLCCSGACITAACSSTTPCPTGFECKETGSCGAYCSLIPLKKFKITTPAFLVNGQSFTVNVKDELGTVLSGVRVQYGDENKQTDGNGSVSFVAKTGKTVVEVAKDGYQTAKIVKFIKSSGSAGPNNPVSTVAGEIQLSLVDENIFVNEEFVVIVTDDNGSPLPNATIRYGNQTKQTDEEGTVTLTAQKNVVAITASSGAKRSSLTIFPKTNPVTPDGGEEPQPEPGAIDWIAVVGGIAVVLFLIVLGLRVYYMVRRNQPANP</sequence>
<protein>
    <submittedName>
        <fullName evidence="2">Uncharacterized protein</fullName>
    </submittedName>
</protein>
<dbReference type="Gene3D" id="3.20.20.80">
    <property type="entry name" value="Glycosidases"/>
    <property type="match status" value="1"/>
</dbReference>
<dbReference type="InterPro" id="IPR013780">
    <property type="entry name" value="Glyco_hydro_b"/>
</dbReference>
<dbReference type="EMBL" id="JAGVWC010000009">
    <property type="protein sequence ID" value="MBS3061402.1"/>
    <property type="molecule type" value="Genomic_DNA"/>
</dbReference>
<reference evidence="2" key="1">
    <citation type="submission" date="2021-03" db="EMBL/GenBank/DDBJ databases">
        <authorList>
            <person name="Jaffe A."/>
        </authorList>
    </citation>
    <scope>NUCLEOTIDE SEQUENCE</scope>
    <source>
        <strain evidence="2">RIFCSPLOWO2_01_FULL_AR10_48_17</strain>
    </source>
</reference>
<evidence type="ECO:0000313" key="2">
    <source>
        <dbReference type="EMBL" id="MBS3061402.1"/>
    </source>
</evidence>
<dbReference type="InterPro" id="IPR021655">
    <property type="entry name" value="Put_metal-bd"/>
</dbReference>
<proteinExistence type="predicted"/>
<accession>A0A8T4L6A9</accession>
<keyword evidence="1" id="KW-0812">Transmembrane</keyword>
<comment type="caution">
    <text evidence="2">The sequence shown here is derived from an EMBL/GenBank/DDBJ whole genome shotgun (WGS) entry which is preliminary data.</text>
</comment>
<dbReference type="Gene3D" id="2.60.120.260">
    <property type="entry name" value="Galactose-binding domain-like"/>
    <property type="match status" value="1"/>
</dbReference>
<dbReference type="Gene3D" id="2.60.40.1180">
    <property type="entry name" value="Golgi alpha-mannosidase II"/>
    <property type="match status" value="1"/>
</dbReference>
<dbReference type="InterPro" id="IPR017853">
    <property type="entry name" value="GH"/>
</dbReference>
<dbReference type="SUPFAM" id="SSF51445">
    <property type="entry name" value="(Trans)glycosidases"/>
    <property type="match status" value="1"/>
</dbReference>
<keyword evidence="1" id="KW-0472">Membrane</keyword>
<dbReference type="AlphaFoldDB" id="A0A8T4L6A9"/>
<evidence type="ECO:0000313" key="3">
    <source>
        <dbReference type="Proteomes" id="UP000675968"/>
    </source>
</evidence>
<feature type="transmembrane region" description="Helical" evidence="1">
    <location>
        <begin position="1220"/>
        <end position="1242"/>
    </location>
</feature>
<keyword evidence="1" id="KW-1133">Transmembrane helix</keyword>